<feature type="transmembrane region" description="Helical" evidence="4">
    <location>
        <begin position="222"/>
        <end position="242"/>
    </location>
</feature>
<dbReference type="GO" id="GO:0005886">
    <property type="term" value="C:plasma membrane"/>
    <property type="evidence" value="ECO:0007669"/>
    <property type="project" value="UniProtKB-SubCell"/>
</dbReference>
<dbReference type="Pfam" id="PF00375">
    <property type="entry name" value="SDF"/>
    <property type="match status" value="1"/>
</dbReference>
<dbReference type="PANTHER" id="PTHR42865">
    <property type="entry name" value="PROTON/GLUTAMATE-ASPARTATE SYMPORTER"/>
    <property type="match status" value="1"/>
</dbReference>
<name>A0A8T1VSA0_9STRA</name>
<dbReference type="GO" id="GO:0015293">
    <property type="term" value="F:symporter activity"/>
    <property type="evidence" value="ECO:0007669"/>
    <property type="project" value="UniProtKB-KW"/>
</dbReference>
<evidence type="ECO:0000256" key="3">
    <source>
        <dbReference type="SAM" id="MobiDB-lite"/>
    </source>
</evidence>
<feature type="transmembrane region" description="Helical" evidence="4">
    <location>
        <begin position="390"/>
        <end position="416"/>
    </location>
</feature>
<dbReference type="InterPro" id="IPR001991">
    <property type="entry name" value="Na-dicarboxylate_symporter"/>
</dbReference>
<feature type="transmembrane region" description="Helical" evidence="4">
    <location>
        <begin position="141"/>
        <end position="162"/>
    </location>
</feature>
<evidence type="ECO:0000256" key="2">
    <source>
        <dbReference type="ARBA" id="ARBA00022475"/>
    </source>
</evidence>
<proteinExistence type="predicted"/>
<dbReference type="OrthoDB" id="5877963at2759"/>
<dbReference type="Proteomes" id="UP000694044">
    <property type="component" value="Unassembled WGS sequence"/>
</dbReference>
<comment type="caution">
    <text evidence="5">The sequence shown here is derived from an EMBL/GenBank/DDBJ whole genome shotgun (WGS) entry which is preliminary data.</text>
</comment>
<feature type="transmembrane region" description="Helical" evidence="4">
    <location>
        <begin position="316"/>
        <end position="344"/>
    </location>
</feature>
<feature type="transmembrane region" description="Helical" evidence="4">
    <location>
        <begin position="61"/>
        <end position="85"/>
    </location>
</feature>
<keyword evidence="2" id="KW-1003">Cell membrane</keyword>
<sequence length="560" mass="57196">MPSSSPSPSGGGGSLCRVAAPSLLPLFLGLFGGAFVSLGVALSGARAAAAVRWLLRLPGDLLLDAFVCLALPATALHAALTGAAVARELLELKTQWTQWLQVAGAALAAFALATLLASLLGALLAVALASIVPSSAALAQVWGLQAGATVAFGCPAAGSVALQSDGTLQCAENATSFVLDDVARTFVADSMARASSVAEQVVKVAESVFPESLGAAFVDGDVLSLVVGGLALGAALTGYALAERREDEDGNNRRREDEQGEKSVLLQLVAQAEALVCRVLSWLHKYLPMTVAFMISSVLLQSSASSSDDRDDGTAVAVALALMAVLLLALVSDVVVMIFLAAVFTRSNPFTFLEHLLPAQLLALSSGSSLVSLPATVSSIAASKRVSPKLAFLVCSASTVLNQTGTAIYLSVSSLFVLTASSAGMDSDELARTQSASTITAMILANALIASVVSPLPTGTKTAALATILGAVFGVSAGPRAELLAFLAALEWITGPFVSCVNVSNNALVALVIAHYFEVHPAPEDADPDGPGAPVQEPPTPVPDLHQPRAVGMIHSENWV</sequence>
<feature type="transmembrane region" description="Helical" evidence="4">
    <location>
        <begin position="105"/>
        <end position="129"/>
    </location>
</feature>
<feature type="transmembrane region" description="Helical" evidence="4">
    <location>
        <begin position="27"/>
        <end position="49"/>
    </location>
</feature>
<keyword evidence="6" id="KW-1185">Reference proteome</keyword>
<keyword evidence="4" id="KW-0812">Transmembrane</keyword>
<evidence type="ECO:0000256" key="1">
    <source>
        <dbReference type="ARBA" id="ARBA00004651"/>
    </source>
</evidence>
<gene>
    <name evidence="5" type="ORF">PHYPSEUDO_002821</name>
</gene>
<protein>
    <recommendedName>
        <fullName evidence="7">Amino acid transporter</fullName>
    </recommendedName>
</protein>
<evidence type="ECO:0008006" key="7">
    <source>
        <dbReference type="Google" id="ProtNLM"/>
    </source>
</evidence>
<keyword evidence="4" id="KW-1133">Transmembrane helix</keyword>
<feature type="region of interest" description="Disordered" evidence="3">
    <location>
        <begin position="523"/>
        <end position="547"/>
    </location>
</feature>
<dbReference type="EMBL" id="JAGDFM010000152">
    <property type="protein sequence ID" value="KAG7384292.1"/>
    <property type="molecule type" value="Genomic_DNA"/>
</dbReference>
<organism evidence="5 6">
    <name type="scientific">Phytophthora pseudosyringae</name>
    <dbReference type="NCBI Taxonomy" id="221518"/>
    <lineage>
        <taxon>Eukaryota</taxon>
        <taxon>Sar</taxon>
        <taxon>Stramenopiles</taxon>
        <taxon>Oomycota</taxon>
        <taxon>Peronosporomycetes</taxon>
        <taxon>Peronosporales</taxon>
        <taxon>Peronosporaceae</taxon>
        <taxon>Phytophthora</taxon>
    </lineage>
</organism>
<reference evidence="5" key="1">
    <citation type="submission" date="2021-02" db="EMBL/GenBank/DDBJ databases">
        <authorList>
            <person name="Palmer J.M."/>
        </authorList>
    </citation>
    <scope>NUCLEOTIDE SEQUENCE</scope>
    <source>
        <strain evidence="5">SCRP734</strain>
    </source>
</reference>
<evidence type="ECO:0000313" key="6">
    <source>
        <dbReference type="Proteomes" id="UP000694044"/>
    </source>
</evidence>
<evidence type="ECO:0000256" key="4">
    <source>
        <dbReference type="SAM" id="Phobius"/>
    </source>
</evidence>
<feature type="transmembrane region" description="Helical" evidence="4">
    <location>
        <begin position="356"/>
        <end position="378"/>
    </location>
</feature>
<comment type="subcellular location">
    <subcellularLocation>
        <location evidence="1">Cell membrane</location>
        <topology evidence="1">Multi-pass membrane protein</topology>
    </subcellularLocation>
</comment>
<accession>A0A8T1VSA0</accession>
<dbReference type="PANTHER" id="PTHR42865:SF7">
    <property type="entry name" value="PROTON_GLUTAMATE-ASPARTATE SYMPORTER"/>
    <property type="match status" value="1"/>
</dbReference>
<keyword evidence="4" id="KW-0472">Membrane</keyword>
<evidence type="ECO:0000313" key="5">
    <source>
        <dbReference type="EMBL" id="KAG7384292.1"/>
    </source>
</evidence>
<dbReference type="AlphaFoldDB" id="A0A8T1VSA0"/>